<name>A0ABP5VZM1_9ACTN</name>
<dbReference type="InterPro" id="IPR052028">
    <property type="entry name" value="HipA_Ser/Thr_kinase"/>
</dbReference>
<comment type="similarity">
    <text evidence="1">Belongs to the HipA Ser/Thr kinase family.</text>
</comment>
<dbReference type="Pfam" id="PF07804">
    <property type="entry name" value="HipA_C"/>
    <property type="match status" value="1"/>
</dbReference>
<comment type="caution">
    <text evidence="6">The sequence shown here is derived from an EMBL/GenBank/DDBJ whole genome shotgun (WGS) entry which is preliminary data.</text>
</comment>
<feature type="domain" description="HipA N-terminal subdomain 1" evidence="5">
    <location>
        <begin position="10"/>
        <end position="108"/>
    </location>
</feature>
<gene>
    <name evidence="6" type="ORF">GCM10010420_49870</name>
</gene>
<dbReference type="Proteomes" id="UP001500058">
    <property type="component" value="Unassembled WGS sequence"/>
</dbReference>
<dbReference type="RefSeq" id="WP_344633382.1">
    <property type="nucleotide sequence ID" value="NZ_BAAATJ010000031.1"/>
</dbReference>
<evidence type="ECO:0000313" key="7">
    <source>
        <dbReference type="Proteomes" id="UP001500058"/>
    </source>
</evidence>
<dbReference type="InterPro" id="IPR017508">
    <property type="entry name" value="HipA_N1"/>
</dbReference>
<proteinExistence type="inferred from homology"/>
<evidence type="ECO:0000313" key="6">
    <source>
        <dbReference type="EMBL" id="GAA2414271.1"/>
    </source>
</evidence>
<sequence length="422" mass="48046">MNALKEKYYAVLLHGRRIGTLCQRGDHTRFVMNDSCLEDPSRPVLGLRFEENLRAPYASALRLPRWFSNLLPEGPLREWIADDRGVSLDREMELLAQVGHDLPGAVQVLPAEGPDDGWEWPEGLESGMRPGGSHGFPSDSPWRFSLAGVALKFSMLARGDRLTVPAAGEYGDWLVKFPDYRHPDVPRNEFTMMSLAGDVGLDVPDVRLLHRDELDGLPDRMWPNDEVWAYAVRRFDRCADGTRAMVHIEDFAQVRDKYPQDKYQSTFETVAAVSYRGHDLESLRETVRRIAFSVTIGNGDAHLKNWSLIYRDRRVPSLAPVYDLVSTVPYAPADEPEDMGLKFGGSKRFETVRPATFDRLESALDRRFGVSDGRLSDVAVDTVRRVREAWPRHEERLAVNPALREAVDAWIRQSTWRFLQKA</sequence>
<keyword evidence="2" id="KW-0808">Transferase</keyword>
<dbReference type="PANTHER" id="PTHR37419:SF1">
    <property type="entry name" value="SERINE_THREONINE-PROTEIN KINASE TOXIN HIPA"/>
    <property type="match status" value="1"/>
</dbReference>
<dbReference type="Gene3D" id="1.10.1070.20">
    <property type="match status" value="1"/>
</dbReference>
<dbReference type="Pfam" id="PF13657">
    <property type="entry name" value="Couple_hipA"/>
    <property type="match status" value="1"/>
</dbReference>
<keyword evidence="7" id="KW-1185">Reference proteome</keyword>
<organism evidence="6 7">
    <name type="scientific">Streptomyces glaucosporus</name>
    <dbReference type="NCBI Taxonomy" id="284044"/>
    <lineage>
        <taxon>Bacteria</taxon>
        <taxon>Bacillati</taxon>
        <taxon>Actinomycetota</taxon>
        <taxon>Actinomycetes</taxon>
        <taxon>Kitasatosporales</taxon>
        <taxon>Streptomycetaceae</taxon>
        <taxon>Streptomyces</taxon>
    </lineage>
</organism>
<dbReference type="InterPro" id="IPR012893">
    <property type="entry name" value="HipA-like_C"/>
</dbReference>
<dbReference type="NCBIfam" id="TIGR03071">
    <property type="entry name" value="couple_hipA"/>
    <property type="match status" value="1"/>
</dbReference>
<evidence type="ECO:0000256" key="1">
    <source>
        <dbReference type="ARBA" id="ARBA00010164"/>
    </source>
</evidence>
<accession>A0ABP5VZM1</accession>
<evidence type="ECO:0000256" key="3">
    <source>
        <dbReference type="ARBA" id="ARBA00022777"/>
    </source>
</evidence>
<reference evidence="7" key="1">
    <citation type="journal article" date="2019" name="Int. J. Syst. Evol. Microbiol.">
        <title>The Global Catalogue of Microorganisms (GCM) 10K type strain sequencing project: providing services to taxonomists for standard genome sequencing and annotation.</title>
        <authorList>
            <consortium name="The Broad Institute Genomics Platform"/>
            <consortium name="The Broad Institute Genome Sequencing Center for Infectious Disease"/>
            <person name="Wu L."/>
            <person name="Ma J."/>
        </authorList>
    </citation>
    <scope>NUCLEOTIDE SEQUENCE [LARGE SCALE GENOMIC DNA]</scope>
    <source>
        <strain evidence="7">JCM 6921</strain>
    </source>
</reference>
<evidence type="ECO:0000259" key="4">
    <source>
        <dbReference type="Pfam" id="PF07804"/>
    </source>
</evidence>
<protein>
    <submittedName>
        <fullName evidence="6">HipA domain-containing protein</fullName>
    </submittedName>
</protein>
<keyword evidence="3" id="KW-0418">Kinase</keyword>
<evidence type="ECO:0000259" key="5">
    <source>
        <dbReference type="Pfam" id="PF13657"/>
    </source>
</evidence>
<evidence type="ECO:0000256" key="2">
    <source>
        <dbReference type="ARBA" id="ARBA00022679"/>
    </source>
</evidence>
<dbReference type="EMBL" id="BAAATJ010000031">
    <property type="protein sequence ID" value="GAA2414271.1"/>
    <property type="molecule type" value="Genomic_DNA"/>
</dbReference>
<feature type="domain" description="HipA-like C-terminal" evidence="4">
    <location>
        <begin position="144"/>
        <end position="390"/>
    </location>
</feature>
<dbReference type="PANTHER" id="PTHR37419">
    <property type="entry name" value="SERINE/THREONINE-PROTEIN KINASE TOXIN HIPA"/>
    <property type="match status" value="1"/>
</dbReference>